<evidence type="ECO:0000313" key="2">
    <source>
        <dbReference type="Proteomes" id="UP000644693"/>
    </source>
</evidence>
<evidence type="ECO:0000313" key="1">
    <source>
        <dbReference type="EMBL" id="GHD25507.1"/>
    </source>
</evidence>
<organism evidence="1 2">
    <name type="scientific">Parahalioglobus pacificus</name>
    <dbReference type="NCBI Taxonomy" id="930806"/>
    <lineage>
        <taxon>Bacteria</taxon>
        <taxon>Pseudomonadati</taxon>
        <taxon>Pseudomonadota</taxon>
        <taxon>Gammaproteobacteria</taxon>
        <taxon>Cellvibrionales</taxon>
        <taxon>Halieaceae</taxon>
        <taxon>Parahalioglobus</taxon>
    </lineage>
</organism>
<reference evidence="1" key="1">
    <citation type="journal article" date="2014" name="Int. J. Syst. Evol. Microbiol.">
        <title>Complete genome sequence of Corynebacterium casei LMG S-19264T (=DSM 44701T), isolated from a smear-ripened cheese.</title>
        <authorList>
            <consortium name="US DOE Joint Genome Institute (JGI-PGF)"/>
            <person name="Walter F."/>
            <person name="Albersmeier A."/>
            <person name="Kalinowski J."/>
            <person name="Ruckert C."/>
        </authorList>
    </citation>
    <scope>NUCLEOTIDE SEQUENCE</scope>
    <source>
        <strain evidence="1">KCTC 23430</strain>
    </source>
</reference>
<protein>
    <submittedName>
        <fullName evidence="1">Uncharacterized protein</fullName>
    </submittedName>
</protein>
<gene>
    <name evidence="1" type="ORF">GCM10007053_01380</name>
</gene>
<name>A0A919CHF4_9GAMM</name>
<sequence length="153" mass="16810">MVGVWSELVVMAMDSYALQSPETDWNGALHGAMSSLSGAFWQESYQNSAEETVSEVSHAYVQLLEETDPLSPFGPFSSVTLPGRAGAHLSDLARLHDELGGALPENPALIQLLLGMEPTEGLRRLHIYSVDSHPRLSNWQQALIARFTLFRST</sequence>
<proteinExistence type="predicted"/>
<dbReference type="Proteomes" id="UP000644693">
    <property type="component" value="Unassembled WGS sequence"/>
</dbReference>
<dbReference type="EMBL" id="BMYM01000001">
    <property type="protein sequence ID" value="GHD25507.1"/>
    <property type="molecule type" value="Genomic_DNA"/>
</dbReference>
<dbReference type="AlphaFoldDB" id="A0A919CHF4"/>
<comment type="caution">
    <text evidence="1">The sequence shown here is derived from an EMBL/GenBank/DDBJ whole genome shotgun (WGS) entry which is preliminary data.</text>
</comment>
<reference evidence="1" key="2">
    <citation type="submission" date="2020-09" db="EMBL/GenBank/DDBJ databases">
        <authorList>
            <person name="Sun Q."/>
            <person name="Kim S."/>
        </authorList>
    </citation>
    <scope>NUCLEOTIDE SEQUENCE</scope>
    <source>
        <strain evidence="1">KCTC 23430</strain>
    </source>
</reference>
<keyword evidence="2" id="KW-1185">Reference proteome</keyword>
<accession>A0A919CHF4</accession>